<organism evidence="2 3">
    <name type="scientific">Terfezia boudieri ATCC MYA-4762</name>
    <dbReference type="NCBI Taxonomy" id="1051890"/>
    <lineage>
        <taxon>Eukaryota</taxon>
        <taxon>Fungi</taxon>
        <taxon>Dikarya</taxon>
        <taxon>Ascomycota</taxon>
        <taxon>Pezizomycotina</taxon>
        <taxon>Pezizomycetes</taxon>
        <taxon>Pezizales</taxon>
        <taxon>Pezizaceae</taxon>
        <taxon>Terfezia</taxon>
    </lineage>
</organism>
<feature type="region of interest" description="Disordered" evidence="1">
    <location>
        <begin position="14"/>
        <end position="57"/>
    </location>
</feature>
<feature type="compositionally biased region" description="Acidic residues" evidence="1">
    <location>
        <begin position="291"/>
        <end position="300"/>
    </location>
</feature>
<feature type="compositionally biased region" description="Pro residues" evidence="1">
    <location>
        <begin position="18"/>
        <end position="28"/>
    </location>
</feature>
<keyword evidence="3" id="KW-1185">Reference proteome</keyword>
<reference evidence="2 3" key="1">
    <citation type="journal article" date="2018" name="Nat. Ecol. Evol.">
        <title>Pezizomycetes genomes reveal the molecular basis of ectomycorrhizal truffle lifestyle.</title>
        <authorList>
            <person name="Murat C."/>
            <person name="Payen T."/>
            <person name="Noel B."/>
            <person name="Kuo A."/>
            <person name="Morin E."/>
            <person name="Chen J."/>
            <person name="Kohler A."/>
            <person name="Krizsan K."/>
            <person name="Balestrini R."/>
            <person name="Da Silva C."/>
            <person name="Montanini B."/>
            <person name="Hainaut M."/>
            <person name="Levati E."/>
            <person name="Barry K.W."/>
            <person name="Belfiori B."/>
            <person name="Cichocki N."/>
            <person name="Clum A."/>
            <person name="Dockter R.B."/>
            <person name="Fauchery L."/>
            <person name="Guy J."/>
            <person name="Iotti M."/>
            <person name="Le Tacon F."/>
            <person name="Lindquist E.A."/>
            <person name="Lipzen A."/>
            <person name="Malagnac F."/>
            <person name="Mello A."/>
            <person name="Molinier V."/>
            <person name="Miyauchi S."/>
            <person name="Poulain J."/>
            <person name="Riccioni C."/>
            <person name="Rubini A."/>
            <person name="Sitrit Y."/>
            <person name="Splivallo R."/>
            <person name="Traeger S."/>
            <person name="Wang M."/>
            <person name="Zifcakova L."/>
            <person name="Wipf D."/>
            <person name="Zambonelli A."/>
            <person name="Paolocci F."/>
            <person name="Nowrousian M."/>
            <person name="Ottonello S."/>
            <person name="Baldrian P."/>
            <person name="Spatafora J.W."/>
            <person name="Henrissat B."/>
            <person name="Nagy L.G."/>
            <person name="Aury J.M."/>
            <person name="Wincker P."/>
            <person name="Grigoriev I.V."/>
            <person name="Bonfante P."/>
            <person name="Martin F.M."/>
        </authorList>
    </citation>
    <scope>NUCLEOTIDE SEQUENCE [LARGE SCALE GENOMIC DNA]</scope>
    <source>
        <strain evidence="2 3">ATCC MYA-4762</strain>
    </source>
</reference>
<dbReference type="EMBL" id="ML121574">
    <property type="protein sequence ID" value="RPB20334.1"/>
    <property type="molecule type" value="Genomic_DNA"/>
</dbReference>
<accession>A0A3N4LBR4</accession>
<dbReference type="OrthoDB" id="76567at2759"/>
<name>A0A3N4LBR4_9PEZI</name>
<dbReference type="InParanoid" id="A0A3N4LBR4"/>
<protein>
    <submittedName>
        <fullName evidence="2">Uncharacterized protein</fullName>
    </submittedName>
</protein>
<gene>
    <name evidence="2" type="ORF">L211DRAFT_841853</name>
</gene>
<evidence type="ECO:0000313" key="2">
    <source>
        <dbReference type="EMBL" id="RPB20334.1"/>
    </source>
</evidence>
<evidence type="ECO:0000313" key="3">
    <source>
        <dbReference type="Proteomes" id="UP000267821"/>
    </source>
</evidence>
<sequence length="439" mass="49159">MVVHKSLWQASHHILTPPSSPAQSPPRADPTAPVSHQTTSASSPLVPSPCQSPGSRDRTTDLEAIMNIIHKHFVYHESCEETLVLRVVNKYIAINLCNNFLSPAHFRYTAFLETNPPTVVIRPMPKEPHGVAENYFSDLINEMYMAGVLTATEANSRKRTTVDVLLPSRSHIHMPGELGTFDIKVADAAFGPTWNRLFPFVVVEVGFSQPYDDPKKAGLLQDARHWLEQSEGAVKCVILVCIDEKKELIQHPTGDKYEGENHDEEMKDNLERGSEQYEMEGMPNGQGGEIGEYESEDSDTDNAISAQTADSPGSPVKAYEAHLKRFSTSPHLVAQHAGPFTAFIEVWRYDKRQKQMVQSGSRVILLPTPSLPTITLTRRDLGFCPTEENNEYHMSLGKLANLLKGPAREMLAFQRYIHKETQRSKQENVDGEYFPVLGQ</sequence>
<feature type="compositionally biased region" description="Polar residues" evidence="1">
    <location>
        <begin position="34"/>
        <end position="54"/>
    </location>
</feature>
<evidence type="ECO:0000256" key="1">
    <source>
        <dbReference type="SAM" id="MobiDB-lite"/>
    </source>
</evidence>
<dbReference type="Proteomes" id="UP000267821">
    <property type="component" value="Unassembled WGS sequence"/>
</dbReference>
<proteinExistence type="predicted"/>
<feature type="region of interest" description="Disordered" evidence="1">
    <location>
        <begin position="280"/>
        <end position="315"/>
    </location>
</feature>
<dbReference type="AlphaFoldDB" id="A0A3N4LBR4"/>
<feature type="compositionally biased region" description="Polar residues" evidence="1">
    <location>
        <begin position="301"/>
        <end position="311"/>
    </location>
</feature>